<evidence type="ECO:0008006" key="3">
    <source>
        <dbReference type="Google" id="ProtNLM"/>
    </source>
</evidence>
<name>A0A6L6UC45_9FLAO</name>
<sequence length="141" mass="16692">MKYIVWLIIPLVFFKSIAQQENIMGRWKGEDKNEIGYINFETEKYASFEIDGKIYGGKEFELKGKKGQMTYIIDFHKSPIEIDFIVTQFESGEYRTLRCIANFLDKDTLQLNISFDDNRPTEFNEDTLTLNRVKSKKNRRP</sequence>
<reference evidence="1 2" key="1">
    <citation type="submission" date="2019-12" db="EMBL/GenBank/DDBJ databases">
        <authorList>
            <person name="Li J."/>
        </authorList>
    </citation>
    <scope>NUCLEOTIDE SEQUENCE [LARGE SCALE GENOMIC DNA]</scope>
    <source>
        <strain evidence="1 2">HL2-2</strain>
    </source>
</reference>
<organism evidence="1 2">
    <name type="scientific">Winogradskyella endarachnes</name>
    <dbReference type="NCBI Taxonomy" id="2681965"/>
    <lineage>
        <taxon>Bacteria</taxon>
        <taxon>Pseudomonadati</taxon>
        <taxon>Bacteroidota</taxon>
        <taxon>Flavobacteriia</taxon>
        <taxon>Flavobacteriales</taxon>
        <taxon>Flavobacteriaceae</taxon>
        <taxon>Winogradskyella</taxon>
    </lineage>
</organism>
<dbReference type="RefSeq" id="WP_157364613.1">
    <property type="nucleotide sequence ID" value="NZ_WOWS01000006.1"/>
</dbReference>
<dbReference type="AlphaFoldDB" id="A0A6L6UC45"/>
<evidence type="ECO:0000313" key="2">
    <source>
        <dbReference type="Proteomes" id="UP000478208"/>
    </source>
</evidence>
<protein>
    <recommendedName>
        <fullName evidence="3">DUF4488 domain-containing protein</fullName>
    </recommendedName>
</protein>
<dbReference type="EMBL" id="WOWS01000006">
    <property type="protein sequence ID" value="MUU79549.1"/>
    <property type="molecule type" value="Genomic_DNA"/>
</dbReference>
<proteinExistence type="predicted"/>
<comment type="caution">
    <text evidence="1">The sequence shown here is derived from an EMBL/GenBank/DDBJ whole genome shotgun (WGS) entry which is preliminary data.</text>
</comment>
<dbReference type="Proteomes" id="UP000478208">
    <property type="component" value="Unassembled WGS sequence"/>
</dbReference>
<keyword evidence="2" id="KW-1185">Reference proteome</keyword>
<gene>
    <name evidence="1" type="ORF">GN138_13920</name>
</gene>
<evidence type="ECO:0000313" key="1">
    <source>
        <dbReference type="EMBL" id="MUU79549.1"/>
    </source>
</evidence>
<accession>A0A6L6UC45</accession>